<proteinExistence type="predicted"/>
<name>A0A2N1M2A3_9GLOM</name>
<evidence type="ECO:0000313" key="1">
    <source>
        <dbReference type="EMBL" id="PKK55772.1"/>
    </source>
</evidence>
<evidence type="ECO:0000313" key="2">
    <source>
        <dbReference type="Proteomes" id="UP000233469"/>
    </source>
</evidence>
<organism evidence="1 2">
    <name type="scientific">Rhizophagus irregularis</name>
    <dbReference type="NCBI Taxonomy" id="588596"/>
    <lineage>
        <taxon>Eukaryota</taxon>
        <taxon>Fungi</taxon>
        <taxon>Fungi incertae sedis</taxon>
        <taxon>Mucoromycota</taxon>
        <taxon>Glomeromycotina</taxon>
        <taxon>Glomeromycetes</taxon>
        <taxon>Glomerales</taxon>
        <taxon>Glomeraceae</taxon>
        <taxon>Rhizophagus</taxon>
    </lineage>
</organism>
<reference evidence="1 2" key="2">
    <citation type="submission" date="2017-10" db="EMBL/GenBank/DDBJ databases">
        <title>Extensive intraspecific genome diversity in a model arbuscular mycorrhizal fungus.</title>
        <authorList>
            <person name="Chen E.C.H."/>
            <person name="Morin E."/>
            <person name="Baudet D."/>
            <person name="Noel J."/>
            <person name="Ndikumana S."/>
            <person name="Charron P."/>
            <person name="St-Onge C."/>
            <person name="Giorgi J."/>
            <person name="Grigoriev I.V."/>
            <person name="Roux C."/>
            <person name="Martin F.M."/>
            <person name="Corradi N."/>
        </authorList>
    </citation>
    <scope>NUCLEOTIDE SEQUENCE [LARGE SCALE GENOMIC DNA]</scope>
    <source>
        <strain evidence="1 2">C2</strain>
    </source>
</reference>
<comment type="caution">
    <text evidence="1">The sequence shown here is derived from an EMBL/GenBank/DDBJ whole genome shotgun (WGS) entry which is preliminary data.</text>
</comment>
<dbReference type="EMBL" id="LLXL01006854">
    <property type="protein sequence ID" value="PKK55772.1"/>
    <property type="molecule type" value="Genomic_DNA"/>
</dbReference>
<dbReference type="AlphaFoldDB" id="A0A2N1M2A3"/>
<dbReference type="Proteomes" id="UP000233469">
    <property type="component" value="Unassembled WGS sequence"/>
</dbReference>
<sequence length="51" mass="5964">MDNAEELFSKAFENNVNNKRKKNLIPLILEHLKNRTPFSNEAMSKEELFAV</sequence>
<gene>
    <name evidence="1" type="ORF">RhiirC2_801535</name>
</gene>
<accession>A0A2N1M2A3</accession>
<protein>
    <submittedName>
        <fullName evidence="1">Uncharacterized protein</fullName>
    </submittedName>
</protein>
<reference evidence="1 2" key="1">
    <citation type="submission" date="2016-04" db="EMBL/GenBank/DDBJ databases">
        <title>Genome analyses suggest a sexual origin of heterokaryosis in a supposedly ancient asexual fungus.</title>
        <authorList>
            <person name="Ropars J."/>
            <person name="Sedzielewska K."/>
            <person name="Noel J."/>
            <person name="Charron P."/>
            <person name="Farinelli L."/>
            <person name="Marton T."/>
            <person name="Kruger M."/>
            <person name="Pelin A."/>
            <person name="Brachmann A."/>
            <person name="Corradi N."/>
        </authorList>
    </citation>
    <scope>NUCLEOTIDE SEQUENCE [LARGE SCALE GENOMIC DNA]</scope>
    <source>
        <strain evidence="1 2">C2</strain>
    </source>
</reference>